<feature type="compositionally biased region" description="Polar residues" evidence="1">
    <location>
        <begin position="263"/>
        <end position="274"/>
    </location>
</feature>
<keyword evidence="3" id="KW-1185">Reference proteome</keyword>
<name>A0ABR3J4U7_9AGAR</name>
<dbReference type="EMBL" id="JASNQZ010000012">
    <property type="protein sequence ID" value="KAL0950140.1"/>
    <property type="molecule type" value="Genomic_DNA"/>
</dbReference>
<proteinExistence type="predicted"/>
<feature type="compositionally biased region" description="Polar residues" evidence="1">
    <location>
        <begin position="302"/>
        <end position="311"/>
    </location>
</feature>
<evidence type="ECO:0000313" key="3">
    <source>
        <dbReference type="Proteomes" id="UP001556367"/>
    </source>
</evidence>
<feature type="compositionally biased region" description="Polar residues" evidence="1">
    <location>
        <begin position="95"/>
        <end position="107"/>
    </location>
</feature>
<organism evidence="2 3">
    <name type="scientific">Hohenbuehelia grisea</name>
    <dbReference type="NCBI Taxonomy" id="104357"/>
    <lineage>
        <taxon>Eukaryota</taxon>
        <taxon>Fungi</taxon>
        <taxon>Dikarya</taxon>
        <taxon>Basidiomycota</taxon>
        <taxon>Agaricomycotina</taxon>
        <taxon>Agaricomycetes</taxon>
        <taxon>Agaricomycetidae</taxon>
        <taxon>Agaricales</taxon>
        <taxon>Pleurotineae</taxon>
        <taxon>Pleurotaceae</taxon>
        <taxon>Hohenbuehelia</taxon>
    </lineage>
</organism>
<accession>A0ABR3J4U7</accession>
<comment type="caution">
    <text evidence="2">The sequence shown here is derived from an EMBL/GenBank/DDBJ whole genome shotgun (WGS) entry which is preliminary data.</text>
</comment>
<sequence>MSAIDTPGLTLRQQSALRLCVLIGTAMAGTREAPWYGAFTEVLQFFLAMVVVNKFYTDVTTTMPQYPLLVNVDLRQDEDMSQSEGDVSLPPSPTPNRGTGQVLGSSEQPPKHYNISFCIPDFTRLRTVLQSSNLFSKVLAHRVDLLVENKGLVLPTELENVLVNAFSQCCHQAEYAFGQDPKINVIAMIISAGPYWRYHEIRRSEMPARSLVLGFGGDRDYVPPIRLDHEANDHDAHDHDAHAHEQDALDEGRLVLFGKPRNAQAQTPPHNTPNRLPHSRPSGSSGPPRKRKNMAIFDGSESDAQFTNDKPSSPLIPVSHPLGTFPPGVEPSLHEFETELETEFGASVGPDNIVVFDLRAKHHMVAEVFTRIASRLLVFDPEWDEEVAALAAVAHQEASEATDTQGALPDSGL</sequence>
<protein>
    <submittedName>
        <fullName evidence="2">Uncharacterized protein</fullName>
    </submittedName>
</protein>
<dbReference type="Proteomes" id="UP001556367">
    <property type="component" value="Unassembled WGS sequence"/>
</dbReference>
<gene>
    <name evidence="2" type="ORF">HGRIS_010136</name>
</gene>
<evidence type="ECO:0000256" key="1">
    <source>
        <dbReference type="SAM" id="MobiDB-lite"/>
    </source>
</evidence>
<evidence type="ECO:0000313" key="2">
    <source>
        <dbReference type="EMBL" id="KAL0950140.1"/>
    </source>
</evidence>
<feature type="region of interest" description="Disordered" evidence="1">
    <location>
        <begin position="262"/>
        <end position="329"/>
    </location>
</feature>
<reference evidence="3" key="1">
    <citation type="submission" date="2024-06" db="EMBL/GenBank/DDBJ databases">
        <title>Multi-omics analyses provide insights into the biosynthesis of the anticancer antibiotic pleurotin in Hohenbuehelia grisea.</title>
        <authorList>
            <person name="Weaver J.A."/>
            <person name="Alberti F."/>
        </authorList>
    </citation>
    <scope>NUCLEOTIDE SEQUENCE [LARGE SCALE GENOMIC DNA]</scope>
    <source>
        <strain evidence="3">T-177</strain>
    </source>
</reference>
<feature type="region of interest" description="Disordered" evidence="1">
    <location>
        <begin position="80"/>
        <end position="107"/>
    </location>
</feature>